<keyword evidence="1 6" id="KW-1003">Cell membrane</keyword>
<dbReference type="Gene3D" id="2.60.450.10">
    <property type="entry name" value="Lipopolysaccharide (LPS) transport protein A like domain"/>
    <property type="match status" value="1"/>
</dbReference>
<keyword evidence="3 6" id="KW-0812">Transmembrane</keyword>
<evidence type="ECO:0000256" key="6">
    <source>
        <dbReference type="HAMAP-Rule" id="MF_01915"/>
    </source>
</evidence>
<comment type="similarity">
    <text evidence="6 7">Belongs to the LptC family.</text>
</comment>
<comment type="function">
    <text evidence="6">Involved in the assembly of lipopolysaccharide (LPS). Required for the translocation of LPS from the inner membrane to the outer membrane. Facilitates the transfer of LPS from the inner membrane to the periplasmic protein LptA. Could be a docking site for LptA.</text>
</comment>
<dbReference type="PANTHER" id="PTHR37481">
    <property type="entry name" value="LIPOPOLYSACCHARIDE EXPORT SYSTEM PROTEIN LPTC"/>
    <property type="match status" value="1"/>
</dbReference>
<gene>
    <name evidence="6 8" type="primary">lptC</name>
    <name evidence="8" type="ORF">C9928_01100</name>
</gene>
<name>A0A6N4DKB1_9GAMM</name>
<dbReference type="Pfam" id="PF06835">
    <property type="entry name" value="LptC"/>
    <property type="match status" value="1"/>
</dbReference>
<dbReference type="Proteomes" id="UP000241514">
    <property type="component" value="Unassembled WGS sequence"/>
</dbReference>
<dbReference type="RefSeq" id="WP_417656495.1">
    <property type="nucleotide sequence ID" value="NZ_JBLXDX010000001.1"/>
</dbReference>
<dbReference type="PANTHER" id="PTHR37481:SF1">
    <property type="entry name" value="LIPOPOLYSACCHARIDE EXPORT SYSTEM PROTEIN LPTC"/>
    <property type="match status" value="1"/>
</dbReference>
<comment type="function">
    <text evidence="7">Required for the translocation of lipopolysaccharide (LPS) from the inner membrane to the outer membrane.</text>
</comment>
<comment type="subunit">
    <text evidence="6">Component of the lipopolysaccharide transport and assembly complex. Interacts with LptA and the LptBFG transporter complex.</text>
</comment>
<dbReference type="GO" id="GO:0015221">
    <property type="term" value="F:lipopolysaccharide transmembrane transporter activity"/>
    <property type="evidence" value="ECO:0007669"/>
    <property type="project" value="InterPro"/>
</dbReference>
<evidence type="ECO:0000256" key="1">
    <source>
        <dbReference type="ARBA" id="ARBA00022475"/>
    </source>
</evidence>
<evidence type="ECO:0000256" key="2">
    <source>
        <dbReference type="ARBA" id="ARBA00022519"/>
    </source>
</evidence>
<dbReference type="InterPro" id="IPR052363">
    <property type="entry name" value="LPS_export_LptC"/>
</dbReference>
<dbReference type="GO" id="GO:0030288">
    <property type="term" value="C:outer membrane-bounded periplasmic space"/>
    <property type="evidence" value="ECO:0007669"/>
    <property type="project" value="TreeGrafter"/>
</dbReference>
<dbReference type="EMBL" id="PYVG01000003">
    <property type="protein sequence ID" value="PTB90178.1"/>
    <property type="molecule type" value="Genomic_DNA"/>
</dbReference>
<dbReference type="GO" id="GO:0005886">
    <property type="term" value="C:plasma membrane"/>
    <property type="evidence" value="ECO:0007669"/>
    <property type="project" value="UniProtKB-SubCell"/>
</dbReference>
<evidence type="ECO:0000256" key="3">
    <source>
        <dbReference type="ARBA" id="ARBA00022692"/>
    </source>
</evidence>
<dbReference type="AlphaFoldDB" id="A0A6N4DKB1"/>
<evidence type="ECO:0000256" key="4">
    <source>
        <dbReference type="ARBA" id="ARBA00022989"/>
    </source>
</evidence>
<keyword evidence="4 6" id="KW-1133">Transmembrane helix</keyword>
<reference evidence="8 9" key="1">
    <citation type="submission" date="2018-03" db="EMBL/GenBank/DDBJ databases">
        <title>Cross-interface Injection: A General Nanoliter Liquid Handling Method Applied to Single Cells Genome Amplification Automated Nanoliter Liquid Handling Applied to Single Cell Multiple Displacement Amplification.</title>
        <authorList>
            <person name="Yun J."/>
            <person name="Xu P."/>
            <person name="Xu J."/>
            <person name="Dai X."/>
            <person name="Wang Y."/>
            <person name="Zheng X."/>
            <person name="Cao C."/>
            <person name="Yi Q."/>
            <person name="Zhu Y."/>
            <person name="Wang L."/>
            <person name="Dong Z."/>
            <person name="Huang Y."/>
            <person name="Huang L."/>
            <person name="Du W."/>
        </authorList>
    </citation>
    <scope>NUCLEOTIDE SEQUENCE [LARGE SCALE GENOMIC DNA]</scope>
    <source>
        <strain evidence="8 9">A9-4</strain>
    </source>
</reference>
<evidence type="ECO:0000256" key="5">
    <source>
        <dbReference type="ARBA" id="ARBA00023136"/>
    </source>
</evidence>
<dbReference type="InterPro" id="IPR026265">
    <property type="entry name" value="LptC"/>
</dbReference>
<evidence type="ECO:0000313" key="8">
    <source>
        <dbReference type="EMBL" id="PTB90178.1"/>
    </source>
</evidence>
<accession>A0A6N4DKB1</accession>
<dbReference type="PIRSF" id="PIRSF028513">
    <property type="entry name" value="LptC"/>
    <property type="match status" value="1"/>
</dbReference>
<dbReference type="HAMAP" id="MF_01915">
    <property type="entry name" value="LPS_assembly_LptC"/>
    <property type="match status" value="1"/>
</dbReference>
<proteinExistence type="inferred from homology"/>
<organism evidence="8 9">
    <name type="scientific">Pseudidiomarina aestuarii</name>
    <dbReference type="NCBI Taxonomy" id="624146"/>
    <lineage>
        <taxon>Bacteria</taxon>
        <taxon>Pseudomonadati</taxon>
        <taxon>Pseudomonadota</taxon>
        <taxon>Gammaproteobacteria</taxon>
        <taxon>Alteromonadales</taxon>
        <taxon>Idiomarinaceae</taxon>
        <taxon>Pseudidiomarina</taxon>
    </lineage>
</organism>
<dbReference type="GO" id="GO:0043165">
    <property type="term" value="P:Gram-negative-bacterium-type cell outer membrane assembly"/>
    <property type="evidence" value="ECO:0007669"/>
    <property type="project" value="UniProtKB-UniRule"/>
</dbReference>
<evidence type="ECO:0000256" key="7">
    <source>
        <dbReference type="PIRNR" id="PIRNR028513"/>
    </source>
</evidence>
<dbReference type="InterPro" id="IPR010664">
    <property type="entry name" value="LipoPS_assembly_LptC-rel"/>
</dbReference>
<keyword evidence="2 6" id="KW-0997">Cell inner membrane</keyword>
<dbReference type="NCBIfam" id="TIGR04409">
    <property type="entry name" value="LptC_YrbK"/>
    <property type="match status" value="1"/>
</dbReference>
<protein>
    <recommendedName>
        <fullName evidence="6 7">Lipopolysaccharide export system protein LptC</fullName>
    </recommendedName>
</protein>
<keyword evidence="5 6" id="KW-0472">Membrane</keyword>
<comment type="subcellular location">
    <subcellularLocation>
        <location evidence="6">Cell inner membrane</location>
        <topology evidence="6">Single-pass membrane protein</topology>
    </subcellularLocation>
</comment>
<comment type="caution">
    <text evidence="8">The sequence shown here is derived from an EMBL/GenBank/DDBJ whole genome shotgun (WGS) entry which is preliminary data.</text>
</comment>
<sequence length="192" mass="21846">MNRNVWLFLALIFVIGSLLIWRPFGDGDESQQETGFREVAPDFTASGLIMRIYDTDGKLAHRIAAEKMTHYEPIGLTELTSPVYIVHADGDAANWQIIAEQGSFYDDKTLVLERNIQINSLDHEDFMDRVETSYLVINTLTEIMETEQPVTIYGKNFVMRGEGMVADLRTQVLEFKKHVESTYFGNNATATQ</sequence>
<dbReference type="GO" id="GO:0017089">
    <property type="term" value="F:glycolipid transfer activity"/>
    <property type="evidence" value="ECO:0007669"/>
    <property type="project" value="TreeGrafter"/>
</dbReference>
<evidence type="ECO:0000313" key="9">
    <source>
        <dbReference type="Proteomes" id="UP000241514"/>
    </source>
</evidence>